<reference evidence="1 2" key="1">
    <citation type="journal article" date="2016" name="Proc. Natl. Acad. Sci. U.S.A.">
        <title>Lipid metabolic changes in an early divergent fungus govern the establishment of a mutualistic symbiosis with endobacteria.</title>
        <authorList>
            <person name="Lastovetsky O.A."/>
            <person name="Gaspar M.L."/>
            <person name="Mondo S.J."/>
            <person name="LaButti K.M."/>
            <person name="Sandor L."/>
            <person name="Grigoriev I.V."/>
            <person name="Henry S.A."/>
            <person name="Pawlowska T.E."/>
        </authorList>
    </citation>
    <scope>NUCLEOTIDE SEQUENCE [LARGE SCALE GENOMIC DNA]</scope>
    <source>
        <strain evidence="1 2">ATCC 52813</strain>
    </source>
</reference>
<keyword evidence="2" id="KW-1185">Reference proteome</keyword>
<dbReference type="GO" id="GO:0016791">
    <property type="term" value="F:phosphatase activity"/>
    <property type="evidence" value="ECO:0007669"/>
    <property type="project" value="UniProtKB-ARBA"/>
</dbReference>
<dbReference type="InterPro" id="IPR023214">
    <property type="entry name" value="HAD_sf"/>
</dbReference>
<dbReference type="CDD" id="cd16415">
    <property type="entry name" value="HAD_dREG-2_like"/>
    <property type="match status" value="1"/>
</dbReference>
<dbReference type="SUPFAM" id="SSF56784">
    <property type="entry name" value="HAD-like"/>
    <property type="match status" value="1"/>
</dbReference>
<dbReference type="Pfam" id="PF00702">
    <property type="entry name" value="Hydrolase"/>
    <property type="match status" value="1"/>
</dbReference>
<proteinExistence type="predicted"/>
<protein>
    <submittedName>
        <fullName evidence="1">HAD-superfamily hydrolase</fullName>
    </submittedName>
</protein>
<dbReference type="AlphaFoldDB" id="A0A2G4T4X5"/>
<dbReference type="PRINTS" id="PR00413">
    <property type="entry name" value="HADHALOGNASE"/>
</dbReference>
<dbReference type="PANTHER" id="PTHR46191">
    <property type="match status" value="1"/>
</dbReference>
<sequence>MKFSKCFQVLFNIRYGCNFKATLIFYTRPLNFDFILKVEEAAKYGIKVTKNEITDHFGQAYRKQQLKAPFYGIKQGMTPQEWWKELVYATFSSAGVHPKELDTSFDQLYNALYNRFTTAAAYSIFPDVVNTLEELKTRGFKMGVITNSDERVAKVVENLKLDKYFDFVLASADVGYEKPDKVIFDRALKIAGNVSAENALHVGDDLNKDYFGAAYAGWHSVLLARSKLSYEDFSPAMVEDTSVPLHRPRRLISLHDLYPYISTLCDKDKKRT</sequence>
<dbReference type="GeneID" id="35438996"/>
<dbReference type="RefSeq" id="XP_023469770.1">
    <property type="nucleotide sequence ID" value="XM_023608006.1"/>
</dbReference>
<dbReference type="Proteomes" id="UP000242254">
    <property type="component" value="Unassembled WGS sequence"/>
</dbReference>
<dbReference type="InterPro" id="IPR036412">
    <property type="entry name" value="HAD-like_sf"/>
</dbReference>
<keyword evidence="1" id="KW-0378">Hydrolase</keyword>
<accession>A0A2G4T4X5</accession>
<evidence type="ECO:0000313" key="1">
    <source>
        <dbReference type="EMBL" id="PHZ16062.1"/>
    </source>
</evidence>
<dbReference type="Gene3D" id="3.40.50.1000">
    <property type="entry name" value="HAD superfamily/HAD-like"/>
    <property type="match status" value="1"/>
</dbReference>
<dbReference type="STRING" id="1340429.A0A2G4T4X5"/>
<dbReference type="GO" id="GO:0005634">
    <property type="term" value="C:nucleus"/>
    <property type="evidence" value="ECO:0007669"/>
    <property type="project" value="TreeGrafter"/>
</dbReference>
<dbReference type="InterPro" id="IPR044924">
    <property type="entry name" value="HAD-SF_hydro_IA_REG-2-like_cap"/>
</dbReference>
<gene>
    <name evidence="1" type="ORF">RHIMIDRAFT_233666</name>
</gene>
<dbReference type="NCBIfam" id="TIGR01509">
    <property type="entry name" value="HAD-SF-IA-v3"/>
    <property type="match status" value="1"/>
</dbReference>
<organism evidence="1 2">
    <name type="scientific">Rhizopus microsporus ATCC 52813</name>
    <dbReference type="NCBI Taxonomy" id="1340429"/>
    <lineage>
        <taxon>Eukaryota</taxon>
        <taxon>Fungi</taxon>
        <taxon>Fungi incertae sedis</taxon>
        <taxon>Mucoromycota</taxon>
        <taxon>Mucoromycotina</taxon>
        <taxon>Mucoromycetes</taxon>
        <taxon>Mucorales</taxon>
        <taxon>Mucorineae</taxon>
        <taxon>Rhizopodaceae</taxon>
        <taxon>Rhizopus</taxon>
    </lineage>
</organism>
<dbReference type="InterPro" id="IPR006439">
    <property type="entry name" value="HAD-SF_hydro_IA"/>
</dbReference>
<name>A0A2G4T4X5_RHIZD</name>
<dbReference type="EMBL" id="KZ303843">
    <property type="protein sequence ID" value="PHZ16062.1"/>
    <property type="molecule type" value="Genomic_DNA"/>
</dbReference>
<dbReference type="PANTHER" id="PTHR46191:SF2">
    <property type="entry name" value="HALOACID DEHALOGENASE-LIKE HYDROLASE DOMAIN-CONTAINING PROTEIN 3"/>
    <property type="match status" value="1"/>
</dbReference>
<dbReference type="InterPro" id="IPR011949">
    <property type="entry name" value="HAD-SF_hydro_IA_REG-2-like"/>
</dbReference>
<evidence type="ECO:0000313" key="2">
    <source>
        <dbReference type="Proteomes" id="UP000242254"/>
    </source>
</evidence>
<dbReference type="Gene3D" id="1.10.150.720">
    <property type="entry name" value="Haloacid dehalogenase-like hydrolase"/>
    <property type="match status" value="1"/>
</dbReference>
<dbReference type="NCBIfam" id="TIGR01549">
    <property type="entry name" value="HAD-SF-IA-v1"/>
    <property type="match status" value="1"/>
</dbReference>
<dbReference type="NCBIfam" id="TIGR02252">
    <property type="entry name" value="DREG-2"/>
    <property type="match status" value="1"/>
</dbReference>
<dbReference type="InterPro" id="IPR051828">
    <property type="entry name" value="HAD-like_hydrolase_domain"/>
</dbReference>